<gene>
    <name evidence="3" type="ORF">GGX14DRAFT_659391</name>
</gene>
<sequence>MSGRASARELDHSRQGGVVVGALVLAVVVLAQYSWLYIKISVSFIGFDGVDQFATSPDQCTRQIDTALPTRRMQRKAASRTRAADRARVAEIAGEVARIARELEDLGERLGLASLRLSVQALRSEEANIREGLRSYDPASVLPTEIVSEIFVHVLPPYPICPPLAGKSSPTQLTHVCRQWREIALSTPSLWRAIKIPPELWDQDVVQTWLRRSGSCPLSLHMDKPLKLTPWSIIRVPQVIVTHRARWEYLSLYLWNQCSELLEIMGPMPLLREIKLDVGQDWGRRHCTHSTMVTVFCEAPHLHSMTFMEHTFPSIGFPWSQLTSLSLLWIEVDDCSELLQQTVNLVHCKVCPFDTVNDAIERDLRLPRLESLELVQYDGPDVMEFLGTFIVPALLHLQVPEDDEHDLDHFCHSLSAFIAKVGCKLQELRITSDSYTRREKDRVARYRRKFASIPRLFYTEIFTDEECEITSDEDEDEDEE</sequence>
<dbReference type="InterPro" id="IPR001810">
    <property type="entry name" value="F-box_dom"/>
</dbReference>
<reference evidence="3" key="1">
    <citation type="submission" date="2023-03" db="EMBL/GenBank/DDBJ databases">
        <title>Massive genome expansion in bonnet fungi (Mycena s.s.) driven by repeated elements and novel gene families across ecological guilds.</title>
        <authorList>
            <consortium name="Lawrence Berkeley National Laboratory"/>
            <person name="Harder C.B."/>
            <person name="Miyauchi S."/>
            <person name="Viragh M."/>
            <person name="Kuo A."/>
            <person name="Thoen E."/>
            <person name="Andreopoulos B."/>
            <person name="Lu D."/>
            <person name="Skrede I."/>
            <person name="Drula E."/>
            <person name="Henrissat B."/>
            <person name="Morin E."/>
            <person name="Kohler A."/>
            <person name="Barry K."/>
            <person name="LaButti K."/>
            <person name="Morin E."/>
            <person name="Salamov A."/>
            <person name="Lipzen A."/>
            <person name="Mereny Z."/>
            <person name="Hegedus B."/>
            <person name="Baldrian P."/>
            <person name="Stursova M."/>
            <person name="Weitz H."/>
            <person name="Taylor A."/>
            <person name="Grigoriev I.V."/>
            <person name="Nagy L.G."/>
            <person name="Martin F."/>
            <person name="Kauserud H."/>
        </authorList>
    </citation>
    <scope>NUCLEOTIDE SEQUENCE</scope>
    <source>
        <strain evidence="3">9144</strain>
    </source>
</reference>
<proteinExistence type="predicted"/>
<dbReference type="Gene3D" id="1.20.1280.50">
    <property type="match status" value="1"/>
</dbReference>
<keyword evidence="1" id="KW-0472">Membrane</keyword>
<dbReference type="SUPFAM" id="SSF81383">
    <property type="entry name" value="F-box domain"/>
    <property type="match status" value="1"/>
</dbReference>
<comment type="caution">
    <text evidence="3">The sequence shown here is derived from an EMBL/GenBank/DDBJ whole genome shotgun (WGS) entry which is preliminary data.</text>
</comment>
<dbReference type="AlphaFoldDB" id="A0AAD6V2M8"/>
<feature type="domain" description="F-box" evidence="2">
    <location>
        <begin position="141"/>
        <end position="194"/>
    </location>
</feature>
<dbReference type="Gene3D" id="3.80.10.10">
    <property type="entry name" value="Ribonuclease Inhibitor"/>
    <property type="match status" value="1"/>
</dbReference>
<accession>A0AAD6V2M8</accession>
<evidence type="ECO:0000256" key="1">
    <source>
        <dbReference type="SAM" id="Phobius"/>
    </source>
</evidence>
<keyword evidence="1" id="KW-1133">Transmembrane helix</keyword>
<dbReference type="EMBL" id="JARJCW010000060">
    <property type="protein sequence ID" value="KAJ7201164.1"/>
    <property type="molecule type" value="Genomic_DNA"/>
</dbReference>
<dbReference type="Proteomes" id="UP001219525">
    <property type="component" value="Unassembled WGS sequence"/>
</dbReference>
<evidence type="ECO:0000313" key="3">
    <source>
        <dbReference type="EMBL" id="KAJ7201164.1"/>
    </source>
</evidence>
<protein>
    <recommendedName>
        <fullName evidence="2">F-box domain-containing protein</fullName>
    </recommendedName>
</protein>
<evidence type="ECO:0000259" key="2">
    <source>
        <dbReference type="Pfam" id="PF12937"/>
    </source>
</evidence>
<dbReference type="InterPro" id="IPR036047">
    <property type="entry name" value="F-box-like_dom_sf"/>
</dbReference>
<dbReference type="InterPro" id="IPR032675">
    <property type="entry name" value="LRR_dom_sf"/>
</dbReference>
<dbReference type="Pfam" id="PF12937">
    <property type="entry name" value="F-box-like"/>
    <property type="match status" value="1"/>
</dbReference>
<evidence type="ECO:0000313" key="4">
    <source>
        <dbReference type="Proteomes" id="UP001219525"/>
    </source>
</evidence>
<keyword evidence="4" id="KW-1185">Reference proteome</keyword>
<name>A0AAD6V2M8_9AGAR</name>
<keyword evidence="1" id="KW-0812">Transmembrane</keyword>
<feature type="transmembrane region" description="Helical" evidence="1">
    <location>
        <begin position="16"/>
        <end position="38"/>
    </location>
</feature>
<organism evidence="3 4">
    <name type="scientific">Mycena pura</name>
    <dbReference type="NCBI Taxonomy" id="153505"/>
    <lineage>
        <taxon>Eukaryota</taxon>
        <taxon>Fungi</taxon>
        <taxon>Dikarya</taxon>
        <taxon>Basidiomycota</taxon>
        <taxon>Agaricomycotina</taxon>
        <taxon>Agaricomycetes</taxon>
        <taxon>Agaricomycetidae</taxon>
        <taxon>Agaricales</taxon>
        <taxon>Marasmiineae</taxon>
        <taxon>Mycenaceae</taxon>
        <taxon>Mycena</taxon>
    </lineage>
</organism>